<dbReference type="InterPro" id="IPR022066">
    <property type="entry name" value="PdtaS_GAF"/>
</dbReference>
<name>C8XEF4_NAKMY</name>
<dbReference type="Pfam" id="PF02518">
    <property type="entry name" value="HATPase_c"/>
    <property type="match status" value="1"/>
</dbReference>
<dbReference type="InterPro" id="IPR003594">
    <property type="entry name" value="HATPase_dom"/>
</dbReference>
<dbReference type="SUPFAM" id="SSF55785">
    <property type="entry name" value="PYP-like sensor domain (PAS domain)"/>
    <property type="match status" value="1"/>
</dbReference>
<dbReference type="Pfam" id="PF12282">
    <property type="entry name" value="GAF_PdtaS"/>
    <property type="match status" value="1"/>
</dbReference>
<accession>C8XEF4</accession>
<dbReference type="InterPro" id="IPR013656">
    <property type="entry name" value="PAS_4"/>
</dbReference>
<protein>
    <recommendedName>
        <fullName evidence="2">histidine kinase</fullName>
        <ecNumber evidence="2">2.7.13.3</ecNumber>
    </recommendedName>
</protein>
<dbReference type="InterPro" id="IPR038424">
    <property type="entry name" value="H_kinase_PdtaS_GAF_sf"/>
</dbReference>
<keyword evidence="7" id="KW-0067">ATP-binding</keyword>
<dbReference type="RefSeq" id="WP_015746719.1">
    <property type="nucleotide sequence ID" value="NC_013235.1"/>
</dbReference>
<evidence type="ECO:0000259" key="8">
    <source>
        <dbReference type="PROSITE" id="PS50109"/>
    </source>
</evidence>
<keyword evidence="3" id="KW-0597">Phosphoprotein</keyword>
<dbReference type="Gene3D" id="3.30.450.20">
    <property type="entry name" value="PAS domain"/>
    <property type="match status" value="1"/>
</dbReference>
<dbReference type="PANTHER" id="PTHR41523">
    <property type="entry name" value="TWO-COMPONENT SYSTEM SENSOR PROTEIN"/>
    <property type="match status" value="1"/>
</dbReference>
<keyword evidence="4" id="KW-0808">Transferase</keyword>
<proteinExistence type="predicted"/>
<evidence type="ECO:0000256" key="2">
    <source>
        <dbReference type="ARBA" id="ARBA00012438"/>
    </source>
</evidence>
<evidence type="ECO:0000313" key="9">
    <source>
        <dbReference type="EMBL" id="ACV77812.1"/>
    </source>
</evidence>
<dbReference type="HOGENOM" id="CLU_045351_1_0_11"/>
<dbReference type="GO" id="GO:0004673">
    <property type="term" value="F:protein histidine kinase activity"/>
    <property type="evidence" value="ECO:0007669"/>
    <property type="project" value="UniProtKB-EC"/>
</dbReference>
<dbReference type="PROSITE" id="PS50109">
    <property type="entry name" value="HIS_KIN"/>
    <property type="match status" value="1"/>
</dbReference>
<dbReference type="PANTHER" id="PTHR41523:SF8">
    <property type="entry name" value="ETHYLENE RESPONSE SENSOR PROTEIN"/>
    <property type="match status" value="1"/>
</dbReference>
<dbReference type="SUPFAM" id="SSF55874">
    <property type="entry name" value="ATPase domain of HSP90 chaperone/DNA topoisomerase II/histidine kinase"/>
    <property type="match status" value="1"/>
</dbReference>
<dbReference type="InParanoid" id="C8XEF4"/>
<evidence type="ECO:0000256" key="3">
    <source>
        <dbReference type="ARBA" id="ARBA00022553"/>
    </source>
</evidence>
<dbReference type="Gene3D" id="3.30.565.10">
    <property type="entry name" value="Histidine kinase-like ATPase, C-terminal domain"/>
    <property type="match status" value="1"/>
</dbReference>
<organism evidence="9 10">
    <name type="scientific">Nakamurella multipartita (strain ATCC 700099 / DSM 44233 / CIP 104796 / JCM 9543 / NBRC 105858 / Y-104)</name>
    <name type="common">Microsphaera multipartita</name>
    <dbReference type="NCBI Taxonomy" id="479431"/>
    <lineage>
        <taxon>Bacteria</taxon>
        <taxon>Bacillati</taxon>
        <taxon>Actinomycetota</taxon>
        <taxon>Actinomycetes</taxon>
        <taxon>Nakamurellales</taxon>
        <taxon>Nakamurellaceae</taxon>
        <taxon>Nakamurella</taxon>
    </lineage>
</organism>
<sequence>MSTLSDVLAEHSSISGAAVAHLQAVVSEWQLLADLSFSDLLLWVPTEPDRLICAAQARPTTGVTAFVDDRVKAVVALSEFTLLRRGWEEERVVSDEPPLEAPRSWIRRQAIPVRHLGEVIAIIERDTSSLVGREGSLLETAYVDAADDLFQMVCDGSFPPPGRPAELHTGPRAGDGLLRLDADGKVVYVSPNALSAYHRLAYNGEMLGQSLAQLTRGLIDDPFDASELETRITDAVAGRPSLRMEVEAKAATVLFRALPLRPHGRASGALVLVRDVTEVRRRDRALLSKDATIREIHHRVKNNLQTVAALLRMQARRSADPSVRQALGESVRRVASIAMVHETLSTSPDDRVDLDQIVDRLVPMISDVAAAETSARVRRVGSFGILGAELATPLVMVLAEVVQNALQHAFEPAPDAPVGDEQAQVRITVDRSAKQLDIVVSDNGVGLPAGFAVEQASGLGLQIVRTLVEAELLGTIEMGDRTPEPGTFVRMSVPLRGRTK</sequence>
<dbReference type="GO" id="GO:0005524">
    <property type="term" value="F:ATP binding"/>
    <property type="evidence" value="ECO:0007669"/>
    <property type="project" value="UniProtKB-KW"/>
</dbReference>
<evidence type="ECO:0000256" key="7">
    <source>
        <dbReference type="ARBA" id="ARBA00022840"/>
    </source>
</evidence>
<dbReference type="InterPro" id="IPR011102">
    <property type="entry name" value="Sig_transdc_His_kinase_HWE"/>
</dbReference>
<dbReference type="KEGG" id="nml:Namu_1411"/>
<dbReference type="OrthoDB" id="9767435at2"/>
<feature type="domain" description="Histidine kinase" evidence="8">
    <location>
        <begin position="295"/>
        <end position="497"/>
    </location>
</feature>
<dbReference type="Pfam" id="PF07568">
    <property type="entry name" value="HisKA_2"/>
    <property type="match status" value="1"/>
</dbReference>
<evidence type="ECO:0000256" key="5">
    <source>
        <dbReference type="ARBA" id="ARBA00022741"/>
    </source>
</evidence>
<dbReference type="CDD" id="cd00130">
    <property type="entry name" value="PAS"/>
    <property type="match status" value="1"/>
</dbReference>
<dbReference type="EMBL" id="CP001737">
    <property type="protein sequence ID" value="ACV77812.1"/>
    <property type="molecule type" value="Genomic_DNA"/>
</dbReference>
<evidence type="ECO:0000256" key="6">
    <source>
        <dbReference type="ARBA" id="ARBA00022777"/>
    </source>
</evidence>
<keyword evidence="6 9" id="KW-0418">Kinase</keyword>
<dbReference type="InterPro" id="IPR036890">
    <property type="entry name" value="HATPase_C_sf"/>
</dbReference>
<dbReference type="eggNOG" id="COG3920">
    <property type="taxonomic scope" value="Bacteria"/>
</dbReference>
<evidence type="ECO:0000256" key="4">
    <source>
        <dbReference type="ARBA" id="ARBA00022679"/>
    </source>
</evidence>
<reference evidence="10" key="1">
    <citation type="submission" date="2009-09" db="EMBL/GenBank/DDBJ databases">
        <title>The complete genome of Nakamurella multipartita DSM 44233.</title>
        <authorList>
            <consortium name="US DOE Joint Genome Institute (JGI-PGF)"/>
            <person name="Lucas S."/>
            <person name="Copeland A."/>
            <person name="Lapidus A."/>
            <person name="Glavina del Rio T."/>
            <person name="Dalin E."/>
            <person name="Tice H."/>
            <person name="Bruce D."/>
            <person name="Goodwin L."/>
            <person name="Pitluck S."/>
            <person name="Kyrpides N."/>
            <person name="Mavromatis K."/>
            <person name="Ivanova N."/>
            <person name="Ovchinnikova G."/>
            <person name="Sims D."/>
            <person name="Meincke L."/>
            <person name="Brettin T."/>
            <person name="Detter J.C."/>
            <person name="Han C."/>
            <person name="Larimer F."/>
            <person name="Land M."/>
            <person name="Hauser L."/>
            <person name="Markowitz V."/>
            <person name="Cheng J.-F."/>
            <person name="Hugenholtz P."/>
            <person name="Woyke T."/>
            <person name="Wu D."/>
            <person name="Klenk H.-P."/>
            <person name="Eisen J.A."/>
        </authorList>
    </citation>
    <scope>NUCLEOTIDE SEQUENCE [LARGE SCALE GENOMIC DNA]</scope>
    <source>
        <strain evidence="10">ATCC 700099 / DSM 44233 / CIP 104796 / JCM 9543 / NBRC 105858 / Y-104</strain>
    </source>
</reference>
<dbReference type="STRING" id="479431.Namu_1411"/>
<dbReference type="InterPro" id="IPR000014">
    <property type="entry name" value="PAS"/>
</dbReference>
<comment type="catalytic activity">
    <reaction evidence="1">
        <text>ATP + protein L-histidine = ADP + protein N-phospho-L-histidine.</text>
        <dbReference type="EC" id="2.7.13.3"/>
    </reaction>
</comment>
<dbReference type="InterPro" id="IPR011495">
    <property type="entry name" value="Sig_transdc_His_kin_sub2_dim/P"/>
</dbReference>
<evidence type="ECO:0000313" key="10">
    <source>
        <dbReference type="Proteomes" id="UP000002218"/>
    </source>
</evidence>
<evidence type="ECO:0000256" key="1">
    <source>
        <dbReference type="ARBA" id="ARBA00000085"/>
    </source>
</evidence>
<keyword evidence="5" id="KW-0547">Nucleotide-binding</keyword>
<dbReference type="SMART" id="SM00911">
    <property type="entry name" value="HWE_HK"/>
    <property type="match status" value="1"/>
</dbReference>
<dbReference type="Proteomes" id="UP000002218">
    <property type="component" value="Chromosome"/>
</dbReference>
<dbReference type="Pfam" id="PF08448">
    <property type="entry name" value="PAS_4"/>
    <property type="match status" value="1"/>
</dbReference>
<dbReference type="Gene3D" id="3.30.450.280">
    <property type="entry name" value="GAF domain"/>
    <property type="match status" value="1"/>
</dbReference>
<reference evidence="9 10" key="2">
    <citation type="journal article" date="2010" name="Stand. Genomic Sci.">
        <title>Complete genome sequence of Nakamurella multipartita type strain (Y-104).</title>
        <authorList>
            <person name="Tice H."/>
            <person name="Mayilraj S."/>
            <person name="Sims D."/>
            <person name="Lapidus A."/>
            <person name="Nolan M."/>
            <person name="Lucas S."/>
            <person name="Glavina Del Rio T."/>
            <person name="Copeland A."/>
            <person name="Cheng J.F."/>
            <person name="Meincke L."/>
            <person name="Bruce D."/>
            <person name="Goodwin L."/>
            <person name="Pitluck S."/>
            <person name="Ivanova N."/>
            <person name="Mavromatis K."/>
            <person name="Ovchinnikova G."/>
            <person name="Pati A."/>
            <person name="Chen A."/>
            <person name="Palaniappan K."/>
            <person name="Land M."/>
            <person name="Hauser L."/>
            <person name="Chang Y.J."/>
            <person name="Jeffries C.D."/>
            <person name="Detter J.C."/>
            <person name="Brettin T."/>
            <person name="Rohde M."/>
            <person name="Goker M."/>
            <person name="Bristow J."/>
            <person name="Eisen J.A."/>
            <person name="Markowitz V."/>
            <person name="Hugenholtz P."/>
            <person name="Kyrpides N.C."/>
            <person name="Klenk H.P."/>
            <person name="Chen F."/>
        </authorList>
    </citation>
    <scope>NUCLEOTIDE SEQUENCE [LARGE SCALE GENOMIC DNA]</scope>
    <source>
        <strain evidence="10">ATCC 700099 / DSM 44233 / CIP 104796 / JCM 9543 / NBRC 105858 / Y-104</strain>
    </source>
</reference>
<dbReference type="AlphaFoldDB" id="C8XEF4"/>
<dbReference type="InterPro" id="IPR005467">
    <property type="entry name" value="His_kinase_dom"/>
</dbReference>
<dbReference type="EC" id="2.7.13.3" evidence="2"/>
<dbReference type="SMART" id="SM00387">
    <property type="entry name" value="HATPase_c"/>
    <property type="match status" value="1"/>
</dbReference>
<keyword evidence="10" id="KW-1185">Reference proteome</keyword>
<gene>
    <name evidence="9" type="ordered locus">Namu_1411</name>
</gene>
<dbReference type="InterPro" id="IPR035965">
    <property type="entry name" value="PAS-like_dom_sf"/>
</dbReference>